<evidence type="ECO:0000313" key="1">
    <source>
        <dbReference type="EMBL" id="PPR98368.1"/>
    </source>
</evidence>
<dbReference type="EMBL" id="KZ665660">
    <property type="protein sequence ID" value="PPR98368.1"/>
    <property type="molecule type" value="Genomic_DNA"/>
</dbReference>
<dbReference type="Proteomes" id="UP000239757">
    <property type="component" value="Unassembled WGS sequence"/>
</dbReference>
<evidence type="ECO:0000313" key="2">
    <source>
        <dbReference type="Proteomes" id="UP000239757"/>
    </source>
</evidence>
<dbReference type="PANTHER" id="PTHR48258:SF3">
    <property type="entry name" value="FK506-BINDING PROTEIN 4-LIKE ISOFORM X1"/>
    <property type="match status" value="1"/>
</dbReference>
<name>A0A2P5X4V3_GOSBA</name>
<reference evidence="1 2" key="1">
    <citation type="submission" date="2015-01" db="EMBL/GenBank/DDBJ databases">
        <title>Genome of allotetraploid Gossypium barbadense reveals genomic plasticity and fiber elongation in cotton evolution.</title>
        <authorList>
            <person name="Chen X."/>
            <person name="Liu X."/>
            <person name="Zhao B."/>
            <person name="Zheng H."/>
            <person name="Hu Y."/>
            <person name="Lu G."/>
            <person name="Yang C."/>
            <person name="Chen J."/>
            <person name="Shan C."/>
            <person name="Zhang L."/>
            <person name="Zhou Y."/>
            <person name="Wang L."/>
            <person name="Guo W."/>
            <person name="Bai Y."/>
            <person name="Ruan J."/>
            <person name="Shangguan X."/>
            <person name="Mao Y."/>
            <person name="Jiang J."/>
            <person name="Zhu Y."/>
            <person name="Lei J."/>
            <person name="Kang H."/>
            <person name="Chen S."/>
            <person name="He X."/>
            <person name="Wang R."/>
            <person name="Wang Y."/>
            <person name="Chen J."/>
            <person name="Wang L."/>
            <person name="Yu S."/>
            <person name="Wang B."/>
            <person name="Wei J."/>
            <person name="Song S."/>
            <person name="Lu X."/>
            <person name="Gao Z."/>
            <person name="Gu W."/>
            <person name="Deng X."/>
            <person name="Ma D."/>
            <person name="Wang S."/>
            <person name="Liang W."/>
            <person name="Fang L."/>
            <person name="Cai C."/>
            <person name="Zhu X."/>
            <person name="Zhou B."/>
            <person name="Zhang Y."/>
            <person name="Chen Z."/>
            <person name="Xu S."/>
            <person name="Zhu R."/>
            <person name="Wang S."/>
            <person name="Zhang T."/>
            <person name="Zhao G."/>
        </authorList>
    </citation>
    <scope>NUCLEOTIDE SEQUENCE [LARGE SCALE GENOMIC DNA]</scope>
    <source>
        <strain evidence="2">cv. Xinhai21</strain>
        <tissue evidence="1">Leaf</tissue>
    </source>
</reference>
<accession>A0A2P5X4V3</accession>
<proteinExistence type="predicted"/>
<gene>
    <name evidence="1" type="ORF">GOBAR_AA22303</name>
</gene>
<dbReference type="OrthoDB" id="1722527at2759"/>
<dbReference type="AlphaFoldDB" id="A0A2P5X4V3"/>
<sequence length="126" mass="14541">MNTKILDMRSLAQANSYILLHIDKLSPYRQEFLESQQAAYDGIQISKRTENKLLVEKFPKWLANQMEAEQVDADVIALARGPHKVVSTYDGFIVNGFRVHTKKHEQHCVLPLPLTCQKDFEIRNLC</sequence>
<dbReference type="PANTHER" id="PTHR48258">
    <property type="entry name" value="DUF4218 DOMAIN-CONTAINING PROTEIN-RELATED"/>
    <property type="match status" value="1"/>
</dbReference>
<protein>
    <submittedName>
        <fullName evidence="1">Uncharacterized protein</fullName>
    </submittedName>
</protein>
<organism evidence="1 2">
    <name type="scientific">Gossypium barbadense</name>
    <name type="common">Sea Island cotton</name>
    <name type="synonym">Hibiscus barbadensis</name>
    <dbReference type="NCBI Taxonomy" id="3634"/>
    <lineage>
        <taxon>Eukaryota</taxon>
        <taxon>Viridiplantae</taxon>
        <taxon>Streptophyta</taxon>
        <taxon>Embryophyta</taxon>
        <taxon>Tracheophyta</taxon>
        <taxon>Spermatophyta</taxon>
        <taxon>Magnoliopsida</taxon>
        <taxon>eudicotyledons</taxon>
        <taxon>Gunneridae</taxon>
        <taxon>Pentapetalae</taxon>
        <taxon>rosids</taxon>
        <taxon>malvids</taxon>
        <taxon>Malvales</taxon>
        <taxon>Malvaceae</taxon>
        <taxon>Malvoideae</taxon>
        <taxon>Gossypium</taxon>
    </lineage>
</organism>